<dbReference type="AlphaFoldDB" id="A0AAE0LGV1"/>
<comment type="caution">
    <text evidence="1">The sequence shown here is derived from an EMBL/GenBank/DDBJ whole genome shotgun (WGS) entry which is preliminary data.</text>
</comment>
<organism evidence="1 2">
    <name type="scientific">Cymbomonas tetramitiformis</name>
    <dbReference type="NCBI Taxonomy" id="36881"/>
    <lineage>
        <taxon>Eukaryota</taxon>
        <taxon>Viridiplantae</taxon>
        <taxon>Chlorophyta</taxon>
        <taxon>Pyramimonadophyceae</taxon>
        <taxon>Pyramimonadales</taxon>
        <taxon>Pyramimonadaceae</taxon>
        <taxon>Cymbomonas</taxon>
    </lineage>
</organism>
<proteinExistence type="predicted"/>
<evidence type="ECO:0000313" key="2">
    <source>
        <dbReference type="Proteomes" id="UP001190700"/>
    </source>
</evidence>
<accession>A0AAE0LGV1</accession>
<protein>
    <submittedName>
        <fullName evidence="1">Uncharacterized protein</fullName>
    </submittedName>
</protein>
<reference evidence="1 2" key="1">
    <citation type="journal article" date="2015" name="Genome Biol. Evol.">
        <title>Comparative Genomics of a Bacterivorous Green Alga Reveals Evolutionary Causalities and Consequences of Phago-Mixotrophic Mode of Nutrition.</title>
        <authorList>
            <person name="Burns J.A."/>
            <person name="Paasch A."/>
            <person name="Narechania A."/>
            <person name="Kim E."/>
        </authorList>
    </citation>
    <scope>NUCLEOTIDE SEQUENCE [LARGE SCALE GENOMIC DNA]</scope>
    <source>
        <strain evidence="1 2">PLY_AMNH</strain>
    </source>
</reference>
<evidence type="ECO:0000313" key="1">
    <source>
        <dbReference type="EMBL" id="KAK3284911.1"/>
    </source>
</evidence>
<dbReference type="EMBL" id="LGRX02002090">
    <property type="protein sequence ID" value="KAK3284911.1"/>
    <property type="molecule type" value="Genomic_DNA"/>
</dbReference>
<sequence>MDAPPTVSVVCTASAYAKAAGNLREICVRKAQSHHAKHEVEDVQVDMLLIDDTKENTVLMLSENMCNIGKEFADLHSIHTVSADNVSSKLCAALSAGYMMGKNDKFKDNVKRIVLVMVTDEVEGVRGLVDEVSTVCTNENSFCEVCEINFDDTNRQNMLHILD</sequence>
<gene>
    <name evidence="1" type="ORF">CYMTET_7461</name>
</gene>
<name>A0AAE0LGV1_9CHLO</name>
<dbReference type="Proteomes" id="UP001190700">
    <property type="component" value="Unassembled WGS sequence"/>
</dbReference>
<keyword evidence="2" id="KW-1185">Reference proteome</keyword>